<dbReference type="EMBL" id="CP117884">
    <property type="protein sequence ID" value="WDF82688.1"/>
    <property type="molecule type" value="Genomic_DNA"/>
</dbReference>
<dbReference type="Proteomes" id="UP001220377">
    <property type="component" value="Chromosome"/>
</dbReference>
<organism evidence="2 3">
    <name type="scientific">Lacticaseibacillus pabuli</name>
    <dbReference type="NCBI Taxonomy" id="3025672"/>
    <lineage>
        <taxon>Bacteria</taxon>
        <taxon>Bacillati</taxon>
        <taxon>Bacillota</taxon>
        <taxon>Bacilli</taxon>
        <taxon>Lactobacillales</taxon>
        <taxon>Lactobacillaceae</taxon>
        <taxon>Lacticaseibacillus</taxon>
    </lineage>
</organism>
<reference evidence="2 3" key="1">
    <citation type="submission" date="2023-02" db="EMBL/GenBank/DDBJ databases">
        <title>Genome sequence of Lacticaseibacillus sp. KACC 23028.</title>
        <authorList>
            <person name="Kim S."/>
            <person name="Heo J."/>
            <person name="Kwon S.-W."/>
        </authorList>
    </citation>
    <scope>NUCLEOTIDE SEQUENCE [LARGE SCALE GENOMIC DNA]</scope>
    <source>
        <strain evidence="2 3">KACC 23028</strain>
    </source>
</reference>
<keyword evidence="3" id="KW-1185">Reference proteome</keyword>
<gene>
    <name evidence="2" type="ORF">PQ472_00165</name>
</gene>
<accession>A0ABY7WTB2</accession>
<evidence type="ECO:0000259" key="1">
    <source>
        <dbReference type="Pfam" id="PF05272"/>
    </source>
</evidence>
<dbReference type="RefSeq" id="WP_274260335.1">
    <property type="nucleotide sequence ID" value="NZ_CP117884.1"/>
</dbReference>
<protein>
    <submittedName>
        <fullName evidence="2">VapE family protein</fullName>
    </submittedName>
</protein>
<evidence type="ECO:0000313" key="2">
    <source>
        <dbReference type="EMBL" id="WDF82688.1"/>
    </source>
</evidence>
<sequence>MLQVVPPVDKAGYEKQANALFADYNKDVQSEVWAQKLHYKKNSGDIEPNSPLNATLILTNDPTFADKLAYNDFTGDVMVTDNNMVTDNATLQADEGVADSTLTGQLQLLIDDAWAVNFSSDITTKAMLYSARLHRFNPVVDRMDGAEAAWRDAGSKPVLDRFFIETLGAADTPTTVLMTRLFFAGLIARAYDPGTKFDFMTILYSQKQGIGKTWLLSKIGGDYYTDALLDMKSKDAIQIVAQKLLVNDDELAVITDHKTNSFAVVKSFITRQADEVRLPYKPNLEKFPRRFVLAGTTNERSILKDATGSRRFNVITCGVGEIARPVKQLTPADIDMVLGEAVARFKDGDDRAKLVTAPEEQAMIDEAKAAFEAVDDTAERVKLILGAEYPTGWWKADRATQRTRVGLLLDGRPDEDNGATIKLDRISIPWLLDIGFNLDHTKDGTAQYGRLKAKLREIMDTMPGWEPRRHLKLGAFNTSGYIKI</sequence>
<dbReference type="Pfam" id="PF05272">
    <property type="entry name" value="VapE-like_dom"/>
    <property type="match status" value="1"/>
</dbReference>
<evidence type="ECO:0000313" key="3">
    <source>
        <dbReference type="Proteomes" id="UP001220377"/>
    </source>
</evidence>
<feature type="domain" description="Virulence-associated protein E-like" evidence="1">
    <location>
        <begin position="156"/>
        <end position="371"/>
    </location>
</feature>
<dbReference type="PANTHER" id="PTHR34985">
    <property type="entry name" value="SLR0554 PROTEIN"/>
    <property type="match status" value="1"/>
</dbReference>
<proteinExistence type="predicted"/>
<name>A0ABY7WTB2_9LACO</name>
<dbReference type="InterPro" id="IPR007936">
    <property type="entry name" value="VapE-like_dom"/>
</dbReference>
<dbReference type="PANTHER" id="PTHR34985:SF1">
    <property type="entry name" value="SLR0554 PROTEIN"/>
    <property type="match status" value="1"/>
</dbReference>